<dbReference type="InterPro" id="IPR004360">
    <property type="entry name" value="Glyas_Fos-R_dOase_dom"/>
</dbReference>
<protein>
    <recommendedName>
        <fullName evidence="1">VOC domain-containing protein</fullName>
    </recommendedName>
</protein>
<dbReference type="Pfam" id="PF00903">
    <property type="entry name" value="Glyoxalase"/>
    <property type="match status" value="1"/>
</dbReference>
<dbReference type="SUPFAM" id="SSF54593">
    <property type="entry name" value="Glyoxalase/Bleomycin resistance protein/Dihydroxybiphenyl dioxygenase"/>
    <property type="match status" value="1"/>
</dbReference>
<dbReference type="GO" id="GO:0046686">
    <property type="term" value="P:response to cadmium ion"/>
    <property type="evidence" value="ECO:0007669"/>
    <property type="project" value="TreeGrafter"/>
</dbReference>
<dbReference type="EMBL" id="UINC01023166">
    <property type="protein sequence ID" value="SVA94287.1"/>
    <property type="molecule type" value="Genomic_DNA"/>
</dbReference>
<sequence length="177" mass="19438">VSTLGYRLAGATIVFSQRKLTAGLCKSGQGDRDMKLHVSMKVTDFQRAIGFYSDLFNRPPVVLKDDYAKWDVDDPAVNFVVEPGEARLDHLGIQVETAGELDALAERIRGSGQPFIDVTKAHCCYAKSEKAWVRGSAGERWEAFLTHSHDEAEYGEDRGEILESLPATGQTSADCSV</sequence>
<proteinExistence type="predicted"/>
<name>A0A381ZZL6_9ZZZZ</name>
<evidence type="ECO:0000259" key="1">
    <source>
        <dbReference type="PROSITE" id="PS51819"/>
    </source>
</evidence>
<reference evidence="2" key="1">
    <citation type="submission" date="2018-05" db="EMBL/GenBank/DDBJ databases">
        <authorList>
            <person name="Lanie J.A."/>
            <person name="Ng W.-L."/>
            <person name="Kazmierczak K.M."/>
            <person name="Andrzejewski T.M."/>
            <person name="Davidsen T.M."/>
            <person name="Wayne K.J."/>
            <person name="Tettelin H."/>
            <person name="Glass J.I."/>
            <person name="Rusch D."/>
            <person name="Podicherti R."/>
            <person name="Tsui H.-C.T."/>
            <person name="Winkler M.E."/>
        </authorList>
    </citation>
    <scope>NUCLEOTIDE SEQUENCE</scope>
</reference>
<dbReference type="InterPro" id="IPR029068">
    <property type="entry name" value="Glyas_Bleomycin-R_OHBP_Dase"/>
</dbReference>
<dbReference type="PANTHER" id="PTHR41294:SF1">
    <property type="entry name" value="CADMIUM-INDUCED PROTEIN CADI"/>
    <property type="match status" value="1"/>
</dbReference>
<feature type="non-terminal residue" evidence="2">
    <location>
        <position position="1"/>
    </location>
</feature>
<gene>
    <name evidence="2" type="ORF">METZ01_LOCUS147141</name>
</gene>
<dbReference type="PANTHER" id="PTHR41294">
    <property type="entry name" value="CADMIUM-INDUCED PROTEIN CADI"/>
    <property type="match status" value="1"/>
</dbReference>
<dbReference type="AlphaFoldDB" id="A0A381ZZL6"/>
<dbReference type="PROSITE" id="PS51819">
    <property type="entry name" value="VOC"/>
    <property type="match status" value="1"/>
</dbReference>
<organism evidence="2">
    <name type="scientific">marine metagenome</name>
    <dbReference type="NCBI Taxonomy" id="408172"/>
    <lineage>
        <taxon>unclassified sequences</taxon>
        <taxon>metagenomes</taxon>
        <taxon>ecological metagenomes</taxon>
    </lineage>
</organism>
<dbReference type="InterPro" id="IPR037523">
    <property type="entry name" value="VOC_core"/>
</dbReference>
<evidence type="ECO:0000313" key="2">
    <source>
        <dbReference type="EMBL" id="SVA94287.1"/>
    </source>
</evidence>
<feature type="domain" description="VOC" evidence="1">
    <location>
        <begin position="34"/>
        <end position="146"/>
    </location>
</feature>
<dbReference type="Gene3D" id="3.10.180.10">
    <property type="entry name" value="2,3-Dihydroxybiphenyl 1,2-Dioxygenase, domain 1"/>
    <property type="match status" value="1"/>
</dbReference>
<dbReference type="InterPro" id="IPR052393">
    <property type="entry name" value="Cadmium-induced_rsp"/>
</dbReference>
<accession>A0A381ZZL6</accession>